<feature type="region of interest" description="Disordered" evidence="1">
    <location>
        <begin position="564"/>
        <end position="585"/>
    </location>
</feature>
<name>A0A9P1D7W1_9DINO</name>
<dbReference type="EMBL" id="CAMXCT010003474">
    <property type="protein sequence ID" value="CAI4004686.1"/>
    <property type="molecule type" value="Genomic_DNA"/>
</dbReference>
<dbReference type="GO" id="GO:0003964">
    <property type="term" value="F:RNA-directed DNA polymerase activity"/>
    <property type="evidence" value="ECO:0007669"/>
    <property type="project" value="UniProtKB-KW"/>
</dbReference>
<dbReference type="SUPFAM" id="SSF56219">
    <property type="entry name" value="DNase I-like"/>
    <property type="match status" value="1"/>
</dbReference>
<dbReference type="Gene3D" id="3.60.10.10">
    <property type="entry name" value="Endonuclease/exonuclease/phosphatase"/>
    <property type="match status" value="1"/>
</dbReference>
<proteinExistence type="predicted"/>
<reference evidence="4 5" key="2">
    <citation type="submission" date="2024-05" db="EMBL/GenBank/DDBJ databases">
        <authorList>
            <person name="Chen Y."/>
            <person name="Shah S."/>
            <person name="Dougan E. K."/>
            <person name="Thang M."/>
            <person name="Chan C."/>
        </authorList>
    </citation>
    <scope>NUCLEOTIDE SEQUENCE [LARGE SCALE GENOMIC DNA]</scope>
</reference>
<evidence type="ECO:0000259" key="2">
    <source>
        <dbReference type="Pfam" id="PF03372"/>
    </source>
</evidence>
<comment type="caution">
    <text evidence="3">The sequence shown here is derived from an EMBL/GenBank/DDBJ whole genome shotgun (WGS) entry which is preliminary data.</text>
</comment>
<keyword evidence="4" id="KW-0808">Transferase</keyword>
<dbReference type="Pfam" id="PF03372">
    <property type="entry name" value="Exo_endo_phos"/>
    <property type="match status" value="1"/>
</dbReference>
<evidence type="ECO:0000256" key="1">
    <source>
        <dbReference type="SAM" id="MobiDB-lite"/>
    </source>
</evidence>
<dbReference type="InterPro" id="IPR005135">
    <property type="entry name" value="Endo/exonuclease/phosphatase"/>
</dbReference>
<dbReference type="OrthoDB" id="445637at2759"/>
<dbReference type="InterPro" id="IPR012337">
    <property type="entry name" value="RNaseH-like_sf"/>
</dbReference>
<organism evidence="3">
    <name type="scientific">Cladocopium goreaui</name>
    <dbReference type="NCBI Taxonomy" id="2562237"/>
    <lineage>
        <taxon>Eukaryota</taxon>
        <taxon>Sar</taxon>
        <taxon>Alveolata</taxon>
        <taxon>Dinophyceae</taxon>
        <taxon>Suessiales</taxon>
        <taxon>Symbiodiniaceae</taxon>
        <taxon>Cladocopium</taxon>
    </lineage>
</organism>
<feature type="domain" description="Endonuclease/exonuclease/phosphatase" evidence="2">
    <location>
        <begin position="293"/>
        <end position="488"/>
    </location>
</feature>
<keyword evidence="4" id="KW-0548">Nucleotidyltransferase</keyword>
<reference evidence="3" key="1">
    <citation type="submission" date="2022-10" db="EMBL/GenBank/DDBJ databases">
        <authorList>
            <person name="Chen Y."/>
            <person name="Dougan E. K."/>
            <person name="Chan C."/>
            <person name="Rhodes N."/>
            <person name="Thang M."/>
        </authorList>
    </citation>
    <scope>NUCLEOTIDE SEQUENCE</scope>
</reference>
<dbReference type="SUPFAM" id="SSF53098">
    <property type="entry name" value="Ribonuclease H-like"/>
    <property type="match status" value="1"/>
</dbReference>
<dbReference type="EMBL" id="CAMXCT020003474">
    <property type="protein sequence ID" value="CAL1158061.1"/>
    <property type="molecule type" value="Genomic_DNA"/>
</dbReference>
<dbReference type="SUPFAM" id="SSF56672">
    <property type="entry name" value="DNA/RNA polymerases"/>
    <property type="match status" value="1"/>
</dbReference>
<evidence type="ECO:0000313" key="4">
    <source>
        <dbReference type="EMBL" id="CAL4791998.1"/>
    </source>
</evidence>
<sequence>MGSCSSCPADDGWSSEHQQHAPMWLVKAAQVLEMTGRFRPHQILKAEGLLAKWSANKFTMFVSHQWLGCHHPDPDGTQLEELQGFLRNLFAKKIKIEADVISQFNGRSPTEAELSRFIWLDYFCVPQVMDGHGPNGLAEQQSLYIQSIPNYVDSCNLFVALVPNAMHSDAGSQCNMHTARARPDISTALRENVDIVFSTWDTLAAARPPPPAASAAHSWDFLAWPLDGTARYVCTTCGATTIDHKTRPKCPGRRVWSNARRKLSLELHELLKQGPSPHHAAARRIIDALHLPVLALARRHSLHVLAIQETRVHLDSHDAVARAAQHAGYSAHFLPPPPASPGGGLLCLTSLPAASWALPANPAFDHRAQAPRLHRPQARPVTLINFHGPPSDPSTAAEAATALLAQAQELGDPWIFIGDHNRLSHQWPYATLAANGEAHLWDDFFLVAPHHGTRRRPDGTYTGRTVDFALAHRQLRPTARHQHRGPGDHDLVVYSVEWNPPPPTWTFPRPPSFGAPSPQDATRWDACWTASGPAFSDALARNDLDTAWTLLSNAAETALGAPTTTRCHAPLPRVRDPTGHTHAPRCQPLVERKLPPPCPPRRGAAAAEALFALADHTAEQCASHRLAAWKAAVQEDLPRLAKWIKATGPSHPPGEPRHPADVAAEQAALWQARWSAPPVPLEPVAALCAQVRSAATPCALELTADDIGAALQRAARTAAGLDQWHATELLRLPPLFREAAALLWHRCISTGRLPTTWLHVRITLLDKSDGGKRPLAIAAIMYRVCMSATLRCLRSWIAGWAPPTLYGGIPGRGTDGVHSALFGALHQQQAGRCMAGAKADIQRCFDSVDFGVAFLVFDHLGAPAGRDAVSALVAAAEHAADTDRIFGFTVHPAKRECFALSPRDRRALSSEAALLGPVTAAPTLLGVTYRFGRAGKPAHTDLTTKLIQRCRKIGRVARSVPLRRALLQLLVASLFRWLGPWSTFPANTLRRWSSHMESALWGRRPPPGRDRYLFWVTFGPHTMHPEYLIHFEALRREWRAGSSTPCPTATAAFQFFRWTRHPTHWDTPYGPIRPAWDTERLLGHLAARSWLRLLWDHDTKTADPIRPTQEPLTEHLRPFRSTLDPHLRRVVLGCAADARLLARLGHNKPCACGNPCPSRTHLTFQCPLIPWSQARATDAERRLLTRLVTFLPATLDVLDPPVDLVHYLLRQRAAGTSIICMALDGSCLDPTGQTFGCCTAWAAAAADGHTFGGALTGADHTPHYAERMALWYVTAAAAAAALDVLVLTDNEAVARRFDSLLRYGRKAGDASEFWHQLLARWRPASRLAWIPAHGKRPGWTPPAGYPSPDLCRAMNAAADSTAKQLAHDHGAGYYTVAQERQDALRWASTAVQRQSVVTRAWWDLCLPHFVFRNEVAEFRAPLWHRYPVQSGCKIIQKAFDQHLPKLRHGKSMTTYRLHLALCEDMTGLAKKHRSLEEFLVDFSFSRPLAQYQGLGPVACAALSGDHELIRGLALHLPKLPSILGHQVCLRSSAPQASRLCI</sequence>
<dbReference type="InterPro" id="IPR036691">
    <property type="entry name" value="Endo/exonu/phosph_ase_sf"/>
</dbReference>
<keyword evidence="4" id="KW-0695">RNA-directed DNA polymerase</keyword>
<dbReference type="InterPro" id="IPR043502">
    <property type="entry name" value="DNA/RNA_pol_sf"/>
</dbReference>
<dbReference type="EMBL" id="CAMXCT030003474">
    <property type="protein sequence ID" value="CAL4791998.1"/>
    <property type="molecule type" value="Genomic_DNA"/>
</dbReference>
<protein>
    <submittedName>
        <fullName evidence="4">LINE-1 reverse transcriptase-like</fullName>
    </submittedName>
</protein>
<keyword evidence="5" id="KW-1185">Reference proteome</keyword>
<evidence type="ECO:0000313" key="3">
    <source>
        <dbReference type="EMBL" id="CAI4004686.1"/>
    </source>
</evidence>
<accession>A0A9P1D7W1</accession>
<dbReference type="Proteomes" id="UP001152797">
    <property type="component" value="Unassembled WGS sequence"/>
</dbReference>
<gene>
    <name evidence="3" type="ORF">C1SCF055_LOCUS30459</name>
</gene>
<evidence type="ECO:0000313" key="5">
    <source>
        <dbReference type="Proteomes" id="UP001152797"/>
    </source>
</evidence>